<gene>
    <name evidence="4" type="ORF">HINF_LOCUS27708</name>
    <name evidence="3" type="ORF">HINF_LOCUS41027</name>
</gene>
<dbReference type="EMBL" id="CATOUU010000838">
    <property type="protein sequence ID" value="CAI9953382.1"/>
    <property type="molecule type" value="Genomic_DNA"/>
</dbReference>
<dbReference type="SUPFAM" id="SSF52058">
    <property type="entry name" value="L domain-like"/>
    <property type="match status" value="1"/>
</dbReference>
<dbReference type="Proteomes" id="UP001642409">
    <property type="component" value="Unassembled WGS sequence"/>
</dbReference>
<dbReference type="SMART" id="SM00369">
    <property type="entry name" value="LRR_TYP"/>
    <property type="match status" value="5"/>
</dbReference>
<proteinExistence type="predicted"/>
<dbReference type="PANTHER" id="PTHR46652:SF3">
    <property type="entry name" value="LEUCINE-RICH REPEAT-CONTAINING PROTEIN 9"/>
    <property type="match status" value="1"/>
</dbReference>
<evidence type="ECO:0000313" key="3">
    <source>
        <dbReference type="EMBL" id="CAI9953382.1"/>
    </source>
</evidence>
<organism evidence="3">
    <name type="scientific">Hexamita inflata</name>
    <dbReference type="NCBI Taxonomy" id="28002"/>
    <lineage>
        <taxon>Eukaryota</taxon>
        <taxon>Metamonada</taxon>
        <taxon>Diplomonadida</taxon>
        <taxon>Hexamitidae</taxon>
        <taxon>Hexamitinae</taxon>
        <taxon>Hexamita</taxon>
    </lineage>
</organism>
<dbReference type="InterPro" id="IPR032675">
    <property type="entry name" value="LRR_dom_sf"/>
</dbReference>
<comment type="caution">
    <text evidence="3">The sequence shown here is derived from an EMBL/GenBank/DDBJ whole genome shotgun (WGS) entry which is preliminary data.</text>
</comment>
<reference evidence="3" key="1">
    <citation type="submission" date="2023-06" db="EMBL/GenBank/DDBJ databases">
        <authorList>
            <person name="Kurt Z."/>
        </authorList>
    </citation>
    <scope>NUCLEOTIDE SEQUENCE</scope>
</reference>
<keyword evidence="1" id="KW-0433">Leucine-rich repeat</keyword>
<dbReference type="InterPro" id="IPR003591">
    <property type="entry name" value="Leu-rich_rpt_typical-subtyp"/>
</dbReference>
<keyword evidence="2" id="KW-0677">Repeat</keyword>
<sequence>MSSMQSITMNKYDQKMISLYKQDVQKQSLCIQENSFITSLAFSNDLDIKKLSVVNCVHISLVNVPQHLESLKIIGCEVQNINPLKYLSKLEDLGLQANRISDLSSLSQLLSLKTLDLNLNWIFNVCHLQNLVNLSYLNLAENKISDARPLQHLINLSELNLSYNNISDVYPLRTLVNLKSLNLAFNNIISVHPLQQMTNLERLNLNSNSISDIQSLKHLRLSYLYLSVNCLTEECFSVLNQKSLKTIFKLNQKPVTSQIIFVSNQMNFIYDSLTQVERIRTKRFSLLNKKQELKIKTDLSSSWKKQIQIMELAVVAMKEVECSQ</sequence>
<dbReference type="Pfam" id="PF12799">
    <property type="entry name" value="LRR_4"/>
    <property type="match status" value="2"/>
</dbReference>
<keyword evidence="5" id="KW-1185">Reference proteome</keyword>
<dbReference type="InterPro" id="IPR050836">
    <property type="entry name" value="SDS22/Internalin_LRR"/>
</dbReference>
<dbReference type="SMART" id="SM00365">
    <property type="entry name" value="LRR_SD22"/>
    <property type="match status" value="4"/>
</dbReference>
<reference evidence="4 5" key="2">
    <citation type="submission" date="2024-07" db="EMBL/GenBank/DDBJ databases">
        <authorList>
            <person name="Akdeniz Z."/>
        </authorList>
    </citation>
    <scope>NUCLEOTIDE SEQUENCE [LARGE SCALE GENOMIC DNA]</scope>
</reference>
<dbReference type="Gene3D" id="3.80.10.10">
    <property type="entry name" value="Ribonuclease Inhibitor"/>
    <property type="match status" value="1"/>
</dbReference>
<dbReference type="InterPro" id="IPR001611">
    <property type="entry name" value="Leu-rich_rpt"/>
</dbReference>
<dbReference type="InterPro" id="IPR025875">
    <property type="entry name" value="Leu-rich_rpt_4"/>
</dbReference>
<evidence type="ECO:0000256" key="1">
    <source>
        <dbReference type="ARBA" id="ARBA00022614"/>
    </source>
</evidence>
<dbReference type="EMBL" id="CAXDID020000086">
    <property type="protein sequence ID" value="CAL6020687.1"/>
    <property type="molecule type" value="Genomic_DNA"/>
</dbReference>
<name>A0AA86UJA8_9EUKA</name>
<protein>
    <submittedName>
        <fullName evidence="3">Uncharacterized protein</fullName>
    </submittedName>
</protein>
<evidence type="ECO:0000313" key="4">
    <source>
        <dbReference type="EMBL" id="CAL6020687.1"/>
    </source>
</evidence>
<evidence type="ECO:0000256" key="2">
    <source>
        <dbReference type="ARBA" id="ARBA00022737"/>
    </source>
</evidence>
<accession>A0AA86UJA8</accession>
<evidence type="ECO:0000313" key="5">
    <source>
        <dbReference type="Proteomes" id="UP001642409"/>
    </source>
</evidence>
<dbReference type="PROSITE" id="PS51450">
    <property type="entry name" value="LRR"/>
    <property type="match status" value="6"/>
</dbReference>
<dbReference type="PANTHER" id="PTHR46652">
    <property type="entry name" value="LEUCINE-RICH REPEAT AND IQ DOMAIN-CONTAINING PROTEIN 1-RELATED"/>
    <property type="match status" value="1"/>
</dbReference>
<dbReference type="AlphaFoldDB" id="A0AA86UJA8"/>